<dbReference type="AlphaFoldDB" id="A0A453N5X7"/>
<reference evidence="1" key="5">
    <citation type="journal article" date="2021" name="G3 (Bethesda)">
        <title>Aegilops tauschii genome assembly Aet v5.0 features greater sequence contiguity and improved annotation.</title>
        <authorList>
            <person name="Wang L."/>
            <person name="Zhu T."/>
            <person name="Rodriguez J.C."/>
            <person name="Deal K.R."/>
            <person name="Dubcovsky J."/>
            <person name="McGuire P.E."/>
            <person name="Lux T."/>
            <person name="Spannagl M."/>
            <person name="Mayer K.F.X."/>
            <person name="Baldrich P."/>
            <person name="Meyers B.C."/>
            <person name="Huo N."/>
            <person name="Gu Y.Q."/>
            <person name="Zhou H."/>
            <person name="Devos K.M."/>
            <person name="Bennetzen J.L."/>
            <person name="Unver T."/>
            <person name="Budak H."/>
            <person name="Gulick P.J."/>
            <person name="Galiba G."/>
            <person name="Kalapos B."/>
            <person name="Nelson D.R."/>
            <person name="Li P."/>
            <person name="You F.M."/>
            <person name="Luo M.C."/>
            <person name="Dvorak J."/>
        </authorList>
    </citation>
    <scope>NUCLEOTIDE SEQUENCE [LARGE SCALE GENOMIC DNA]</scope>
    <source>
        <strain evidence="1">cv. AL8/78</strain>
    </source>
</reference>
<name>A0A453N5X7_AEGTS</name>
<reference evidence="1" key="4">
    <citation type="submission" date="2019-03" db="UniProtKB">
        <authorList>
            <consortium name="EnsemblPlants"/>
        </authorList>
    </citation>
    <scope>IDENTIFICATION</scope>
</reference>
<sequence length="80" mass="9508">LYNIVQHKDTYIATILQFVPLNIQFRRSLVGDRWDSWLHLVRRLMGVHLSDEADMIHYKLCAHGIFSMKSLYLDLIDYCP</sequence>
<evidence type="ECO:0000313" key="2">
    <source>
        <dbReference type="Proteomes" id="UP000015105"/>
    </source>
</evidence>
<reference evidence="1" key="3">
    <citation type="journal article" date="2017" name="Nature">
        <title>Genome sequence of the progenitor of the wheat D genome Aegilops tauschii.</title>
        <authorList>
            <person name="Luo M.C."/>
            <person name="Gu Y.Q."/>
            <person name="Puiu D."/>
            <person name="Wang H."/>
            <person name="Twardziok S.O."/>
            <person name="Deal K.R."/>
            <person name="Huo N."/>
            <person name="Zhu T."/>
            <person name="Wang L."/>
            <person name="Wang Y."/>
            <person name="McGuire P.E."/>
            <person name="Liu S."/>
            <person name="Long H."/>
            <person name="Ramasamy R.K."/>
            <person name="Rodriguez J.C."/>
            <person name="Van S.L."/>
            <person name="Yuan L."/>
            <person name="Wang Z."/>
            <person name="Xia Z."/>
            <person name="Xiao L."/>
            <person name="Anderson O.D."/>
            <person name="Ouyang S."/>
            <person name="Liang Y."/>
            <person name="Zimin A.V."/>
            <person name="Pertea G."/>
            <person name="Qi P."/>
            <person name="Bennetzen J.L."/>
            <person name="Dai X."/>
            <person name="Dawson M.W."/>
            <person name="Muller H.G."/>
            <person name="Kugler K."/>
            <person name="Rivarola-Duarte L."/>
            <person name="Spannagl M."/>
            <person name="Mayer K.F.X."/>
            <person name="Lu F.H."/>
            <person name="Bevan M.W."/>
            <person name="Leroy P."/>
            <person name="Li P."/>
            <person name="You F.M."/>
            <person name="Sun Q."/>
            <person name="Liu Z."/>
            <person name="Lyons E."/>
            <person name="Wicker T."/>
            <person name="Salzberg S.L."/>
            <person name="Devos K.M."/>
            <person name="Dvorak J."/>
        </authorList>
    </citation>
    <scope>NUCLEOTIDE SEQUENCE [LARGE SCALE GENOMIC DNA]</scope>
    <source>
        <strain evidence="1">cv. AL8/78</strain>
    </source>
</reference>
<dbReference type="Gramene" id="AET6Gv20236000.1">
    <property type="protein sequence ID" value="AET6Gv20236000.1"/>
    <property type="gene ID" value="AET6Gv20236000"/>
</dbReference>
<evidence type="ECO:0000313" key="1">
    <source>
        <dbReference type="EnsemblPlants" id="AET6Gv20236000.1"/>
    </source>
</evidence>
<dbReference type="Proteomes" id="UP000015105">
    <property type="component" value="Chromosome 6D"/>
</dbReference>
<dbReference type="EnsemblPlants" id="AET6Gv20236000.1">
    <property type="protein sequence ID" value="AET6Gv20236000.1"/>
    <property type="gene ID" value="AET6Gv20236000"/>
</dbReference>
<keyword evidence="2" id="KW-1185">Reference proteome</keyword>
<reference evidence="2" key="1">
    <citation type="journal article" date="2014" name="Science">
        <title>Ancient hybridizations among the ancestral genomes of bread wheat.</title>
        <authorList>
            <consortium name="International Wheat Genome Sequencing Consortium,"/>
            <person name="Marcussen T."/>
            <person name="Sandve S.R."/>
            <person name="Heier L."/>
            <person name="Spannagl M."/>
            <person name="Pfeifer M."/>
            <person name="Jakobsen K.S."/>
            <person name="Wulff B.B."/>
            <person name="Steuernagel B."/>
            <person name="Mayer K.F."/>
            <person name="Olsen O.A."/>
        </authorList>
    </citation>
    <scope>NUCLEOTIDE SEQUENCE [LARGE SCALE GENOMIC DNA]</scope>
    <source>
        <strain evidence="2">cv. AL8/78</strain>
    </source>
</reference>
<reference evidence="2" key="2">
    <citation type="journal article" date="2017" name="Nat. Plants">
        <title>The Aegilops tauschii genome reveals multiple impacts of transposons.</title>
        <authorList>
            <person name="Zhao G."/>
            <person name="Zou C."/>
            <person name="Li K."/>
            <person name="Wang K."/>
            <person name="Li T."/>
            <person name="Gao L."/>
            <person name="Zhang X."/>
            <person name="Wang H."/>
            <person name="Yang Z."/>
            <person name="Liu X."/>
            <person name="Jiang W."/>
            <person name="Mao L."/>
            <person name="Kong X."/>
            <person name="Jiao Y."/>
            <person name="Jia J."/>
        </authorList>
    </citation>
    <scope>NUCLEOTIDE SEQUENCE [LARGE SCALE GENOMIC DNA]</scope>
    <source>
        <strain evidence="2">cv. AL8/78</strain>
    </source>
</reference>
<accession>A0A453N5X7</accession>
<proteinExistence type="predicted"/>
<protein>
    <submittedName>
        <fullName evidence="1">Uncharacterized protein</fullName>
    </submittedName>
</protein>
<organism evidence="1 2">
    <name type="scientific">Aegilops tauschii subsp. strangulata</name>
    <name type="common">Goatgrass</name>
    <dbReference type="NCBI Taxonomy" id="200361"/>
    <lineage>
        <taxon>Eukaryota</taxon>
        <taxon>Viridiplantae</taxon>
        <taxon>Streptophyta</taxon>
        <taxon>Embryophyta</taxon>
        <taxon>Tracheophyta</taxon>
        <taxon>Spermatophyta</taxon>
        <taxon>Magnoliopsida</taxon>
        <taxon>Liliopsida</taxon>
        <taxon>Poales</taxon>
        <taxon>Poaceae</taxon>
        <taxon>BOP clade</taxon>
        <taxon>Pooideae</taxon>
        <taxon>Triticodae</taxon>
        <taxon>Triticeae</taxon>
        <taxon>Triticinae</taxon>
        <taxon>Aegilops</taxon>
    </lineage>
</organism>